<sequence>MQLGAIEVGATNDLDALGHDIAFTVARIGRIDVKRTRLDPRCVPYRSQLGAPNVLRQDPRALAWWTASDKQSSDRLTKCTLWP</sequence>
<reference evidence="1" key="2">
    <citation type="journal article" date="2015" name="Data Brief">
        <title>Shoot transcriptome of the giant reed, Arundo donax.</title>
        <authorList>
            <person name="Barrero R.A."/>
            <person name="Guerrero F.D."/>
            <person name="Moolhuijzen P."/>
            <person name="Goolsby J.A."/>
            <person name="Tidwell J."/>
            <person name="Bellgard S.E."/>
            <person name="Bellgard M.I."/>
        </authorList>
    </citation>
    <scope>NUCLEOTIDE SEQUENCE</scope>
    <source>
        <tissue evidence="1">Shoot tissue taken approximately 20 cm above the soil surface</tissue>
    </source>
</reference>
<evidence type="ECO:0000313" key="1">
    <source>
        <dbReference type="EMBL" id="JAD61074.1"/>
    </source>
</evidence>
<accession>A0A0A9BAV3</accession>
<dbReference type="EMBL" id="GBRH01236821">
    <property type="protein sequence ID" value="JAD61074.1"/>
    <property type="molecule type" value="Transcribed_RNA"/>
</dbReference>
<reference evidence="1" key="1">
    <citation type="submission" date="2014-09" db="EMBL/GenBank/DDBJ databases">
        <authorList>
            <person name="Magalhaes I.L.F."/>
            <person name="Oliveira U."/>
            <person name="Santos F.R."/>
            <person name="Vidigal T.H.D.A."/>
            <person name="Brescovit A.D."/>
            <person name="Santos A.J."/>
        </authorList>
    </citation>
    <scope>NUCLEOTIDE SEQUENCE</scope>
    <source>
        <tissue evidence="1">Shoot tissue taken approximately 20 cm above the soil surface</tissue>
    </source>
</reference>
<name>A0A0A9BAV3_ARUDO</name>
<organism evidence="1">
    <name type="scientific">Arundo donax</name>
    <name type="common">Giant reed</name>
    <name type="synonym">Donax arundinaceus</name>
    <dbReference type="NCBI Taxonomy" id="35708"/>
    <lineage>
        <taxon>Eukaryota</taxon>
        <taxon>Viridiplantae</taxon>
        <taxon>Streptophyta</taxon>
        <taxon>Embryophyta</taxon>
        <taxon>Tracheophyta</taxon>
        <taxon>Spermatophyta</taxon>
        <taxon>Magnoliopsida</taxon>
        <taxon>Liliopsida</taxon>
        <taxon>Poales</taxon>
        <taxon>Poaceae</taxon>
        <taxon>PACMAD clade</taxon>
        <taxon>Arundinoideae</taxon>
        <taxon>Arundineae</taxon>
        <taxon>Arundo</taxon>
    </lineage>
</organism>
<protein>
    <submittedName>
        <fullName evidence="1">Uncharacterized protein</fullName>
    </submittedName>
</protein>
<dbReference type="AlphaFoldDB" id="A0A0A9BAV3"/>
<proteinExistence type="predicted"/>